<protein>
    <submittedName>
        <fullName evidence="2">Uncharacterized protein</fullName>
    </submittedName>
</protein>
<evidence type="ECO:0000256" key="1">
    <source>
        <dbReference type="ARBA" id="ARBA00022481"/>
    </source>
</evidence>
<reference evidence="2 3" key="1">
    <citation type="journal article" date="2019" name="Int. J. Syst. Evol. Microbiol.">
        <title>Capsulimonas corticalis gen. nov., sp. nov., an aerobic capsulated bacterium, of a novel bacterial order, Capsulimonadales ord. nov., of the class Armatimonadia of the phylum Armatimonadetes.</title>
        <authorList>
            <person name="Li J."/>
            <person name="Kudo C."/>
            <person name="Tonouchi A."/>
        </authorList>
    </citation>
    <scope>NUCLEOTIDE SEQUENCE [LARGE SCALE GENOMIC DNA]</scope>
    <source>
        <strain evidence="2 3">AX-7</strain>
    </source>
</reference>
<dbReference type="Proteomes" id="UP000287394">
    <property type="component" value="Chromosome"/>
</dbReference>
<dbReference type="Pfam" id="PF07596">
    <property type="entry name" value="SBP_bac_10"/>
    <property type="match status" value="1"/>
</dbReference>
<dbReference type="NCBIfam" id="TIGR02532">
    <property type="entry name" value="IV_pilin_GFxxxE"/>
    <property type="match status" value="1"/>
</dbReference>
<sequence length="281" mass="29626">MSPVRYRNIEKVRAFTLIELLVVIAIIAVLAAILFPAFAKVREKARQTSCASNLKQLGLAFMQYTQDNDETLPSDSQHYGQGWAGKMYPYVKSTGVYGCPDDPTQPTAGVFKLSYALNAAYVGGISYYYPQITTDYNNTVVQRSPANTVLLFEIQGNTYGPTHLVGVPVNDPAEQSSGSGLGSNAGACGLSPTTNWCYGKYATGDISANGLAPVGKKGVHNDGANYLACDGHVKWLRPEKVSGGAPAVNETDAAAPSTSSNTAVAAGTGNMGGYAMTFSPI</sequence>
<dbReference type="PRINTS" id="PR00813">
    <property type="entry name" value="BCTERIALGSPG"/>
</dbReference>
<dbReference type="InterPro" id="IPR000983">
    <property type="entry name" value="Bac_GSPG_pilin"/>
</dbReference>
<keyword evidence="1" id="KW-0488">Methylation</keyword>
<organism evidence="2 3">
    <name type="scientific">Capsulimonas corticalis</name>
    <dbReference type="NCBI Taxonomy" id="2219043"/>
    <lineage>
        <taxon>Bacteria</taxon>
        <taxon>Bacillati</taxon>
        <taxon>Armatimonadota</taxon>
        <taxon>Armatimonadia</taxon>
        <taxon>Capsulimonadales</taxon>
        <taxon>Capsulimonadaceae</taxon>
        <taxon>Capsulimonas</taxon>
    </lineage>
</organism>
<dbReference type="Pfam" id="PF07963">
    <property type="entry name" value="N_methyl"/>
    <property type="match status" value="1"/>
</dbReference>
<dbReference type="Gene3D" id="3.30.700.10">
    <property type="entry name" value="Glycoprotein, Type 4 Pilin"/>
    <property type="match status" value="1"/>
</dbReference>
<dbReference type="AlphaFoldDB" id="A0A402D3D6"/>
<dbReference type="InterPro" id="IPR011453">
    <property type="entry name" value="DUF1559"/>
</dbReference>
<proteinExistence type="predicted"/>
<dbReference type="PANTHER" id="PTHR30093">
    <property type="entry name" value="GENERAL SECRETION PATHWAY PROTEIN G"/>
    <property type="match status" value="1"/>
</dbReference>
<dbReference type="GO" id="GO:0015627">
    <property type="term" value="C:type II protein secretion system complex"/>
    <property type="evidence" value="ECO:0007669"/>
    <property type="project" value="InterPro"/>
</dbReference>
<dbReference type="EMBL" id="AP025739">
    <property type="protein sequence ID" value="BDI28544.1"/>
    <property type="molecule type" value="Genomic_DNA"/>
</dbReference>
<dbReference type="InterPro" id="IPR012902">
    <property type="entry name" value="N_methyl_site"/>
</dbReference>
<evidence type="ECO:0000313" key="3">
    <source>
        <dbReference type="Proteomes" id="UP000287394"/>
    </source>
</evidence>
<keyword evidence="3" id="KW-1185">Reference proteome</keyword>
<dbReference type="SUPFAM" id="SSF54523">
    <property type="entry name" value="Pili subunits"/>
    <property type="match status" value="1"/>
</dbReference>
<dbReference type="RefSeq" id="WP_165864534.1">
    <property type="nucleotide sequence ID" value="NZ_AP025739.1"/>
</dbReference>
<name>A0A402D3D6_9BACT</name>
<gene>
    <name evidence="2" type="ORF">CCAX7_005950</name>
</gene>
<accession>A0A402D3D6</accession>
<evidence type="ECO:0000313" key="2">
    <source>
        <dbReference type="EMBL" id="BDI28544.1"/>
    </source>
</evidence>
<dbReference type="GO" id="GO:0015628">
    <property type="term" value="P:protein secretion by the type II secretion system"/>
    <property type="evidence" value="ECO:0007669"/>
    <property type="project" value="InterPro"/>
</dbReference>
<dbReference type="InterPro" id="IPR045584">
    <property type="entry name" value="Pilin-like"/>
</dbReference>
<dbReference type="KEGG" id="ccot:CCAX7_005950"/>